<protein>
    <submittedName>
        <fullName evidence="2">Uncharacterized protein</fullName>
    </submittedName>
</protein>
<keyword evidence="3" id="KW-1185">Reference proteome</keyword>
<accession>A0A9W8N2I4</accession>
<evidence type="ECO:0000313" key="2">
    <source>
        <dbReference type="EMBL" id="KAJ3518070.1"/>
    </source>
</evidence>
<proteinExistence type="predicted"/>
<feature type="compositionally biased region" description="Low complexity" evidence="1">
    <location>
        <begin position="113"/>
        <end position="123"/>
    </location>
</feature>
<organism evidence="2 3">
    <name type="scientific">Agrocybe chaxingu</name>
    <dbReference type="NCBI Taxonomy" id="84603"/>
    <lineage>
        <taxon>Eukaryota</taxon>
        <taxon>Fungi</taxon>
        <taxon>Dikarya</taxon>
        <taxon>Basidiomycota</taxon>
        <taxon>Agaricomycotina</taxon>
        <taxon>Agaricomycetes</taxon>
        <taxon>Agaricomycetidae</taxon>
        <taxon>Agaricales</taxon>
        <taxon>Agaricineae</taxon>
        <taxon>Strophariaceae</taxon>
        <taxon>Agrocybe</taxon>
    </lineage>
</organism>
<dbReference type="EMBL" id="JANKHO010000003">
    <property type="protein sequence ID" value="KAJ3518070.1"/>
    <property type="molecule type" value="Genomic_DNA"/>
</dbReference>
<feature type="compositionally biased region" description="Basic and acidic residues" evidence="1">
    <location>
        <begin position="124"/>
        <end position="134"/>
    </location>
</feature>
<gene>
    <name evidence="2" type="ORF">NLJ89_g74</name>
</gene>
<dbReference type="Proteomes" id="UP001148786">
    <property type="component" value="Unassembled WGS sequence"/>
</dbReference>
<feature type="region of interest" description="Disordered" evidence="1">
    <location>
        <begin position="107"/>
        <end position="134"/>
    </location>
</feature>
<reference evidence="2" key="1">
    <citation type="submission" date="2022-07" db="EMBL/GenBank/DDBJ databases">
        <title>Genome Sequence of Agrocybe chaxingu.</title>
        <authorList>
            <person name="Buettner E."/>
        </authorList>
    </citation>
    <scope>NUCLEOTIDE SEQUENCE</scope>
    <source>
        <strain evidence="2">MP-N11</strain>
    </source>
</reference>
<name>A0A9W8N2I4_9AGAR</name>
<comment type="caution">
    <text evidence="2">The sequence shown here is derived from an EMBL/GenBank/DDBJ whole genome shotgun (WGS) entry which is preliminary data.</text>
</comment>
<dbReference type="OrthoDB" id="3260940at2759"/>
<dbReference type="AlphaFoldDB" id="A0A9W8N2I4"/>
<sequence>MEIKLRGVDAISTEGLRGYLLEGLELFTVWRNVLRAPGVEEFNSHIGILPRLGRFSGDESFLLNELVVIRWGSSHLRETVSIVVGRFVGIEVTIRSIGGCRVRLQAGHGGGSASASRNASGRSRTGDEHDVERSRLGREVAEVFKNALGVEEYKLFKSYVHQFDAHEIPFDGPTGIVTLVDRLLVTAPHLGEEGKKRLLDNFVKIILQQA</sequence>
<evidence type="ECO:0000313" key="3">
    <source>
        <dbReference type="Proteomes" id="UP001148786"/>
    </source>
</evidence>
<evidence type="ECO:0000256" key="1">
    <source>
        <dbReference type="SAM" id="MobiDB-lite"/>
    </source>
</evidence>